<keyword evidence="8" id="KW-0663">Pyridoxal phosphate</keyword>
<evidence type="ECO:0000256" key="1">
    <source>
        <dbReference type="ARBA" id="ARBA00001933"/>
    </source>
</evidence>
<evidence type="ECO:0000256" key="9">
    <source>
        <dbReference type="ARBA" id="ARBA00023102"/>
    </source>
</evidence>
<keyword evidence="6" id="KW-0028">Amino-acid biosynthesis</keyword>
<evidence type="ECO:0000313" key="13">
    <source>
        <dbReference type="EMBL" id="SCU84576.1"/>
    </source>
</evidence>
<dbReference type="HAMAP" id="MF_01023">
    <property type="entry name" value="HisC_aminotrans_2"/>
    <property type="match status" value="1"/>
</dbReference>
<dbReference type="InterPro" id="IPR004839">
    <property type="entry name" value="Aminotransferase_I/II_large"/>
</dbReference>
<evidence type="ECO:0000256" key="4">
    <source>
        <dbReference type="ARBA" id="ARBA00012748"/>
    </source>
</evidence>
<dbReference type="InterPro" id="IPR015421">
    <property type="entry name" value="PyrdxlP-dep_Trfase_major"/>
</dbReference>
<evidence type="ECO:0000313" key="14">
    <source>
        <dbReference type="Proteomes" id="UP000191024"/>
    </source>
</evidence>
<evidence type="ECO:0000256" key="2">
    <source>
        <dbReference type="ARBA" id="ARBA00005011"/>
    </source>
</evidence>
<evidence type="ECO:0000256" key="3">
    <source>
        <dbReference type="ARBA" id="ARBA00008392"/>
    </source>
</evidence>
<name>A0A1G4J4M2_9SACH</name>
<dbReference type="Gene3D" id="3.90.1150.10">
    <property type="entry name" value="Aspartate Aminotransferase, domain 1"/>
    <property type="match status" value="1"/>
</dbReference>
<protein>
    <recommendedName>
        <fullName evidence="4">histidinol-phosphate transaminase</fullName>
        <ecNumber evidence="4">2.6.1.9</ecNumber>
    </recommendedName>
    <alternativeName>
        <fullName evidence="10">Imidazole acetol-phosphate transaminase</fullName>
    </alternativeName>
</protein>
<dbReference type="Gene3D" id="3.40.640.10">
    <property type="entry name" value="Type I PLP-dependent aspartate aminotransferase-like (Major domain)"/>
    <property type="match status" value="1"/>
</dbReference>
<dbReference type="EMBL" id="LT598466">
    <property type="protein sequence ID" value="SCU84576.1"/>
    <property type="molecule type" value="Genomic_DNA"/>
</dbReference>
<feature type="domain" description="Aminotransferase class I/classII large" evidence="12">
    <location>
        <begin position="31"/>
        <end position="375"/>
    </location>
</feature>
<dbReference type="PROSITE" id="PS00599">
    <property type="entry name" value="AA_TRANSFER_CLASS_2"/>
    <property type="match status" value="1"/>
</dbReference>
<comment type="catalytic activity">
    <reaction evidence="11">
        <text>L-histidinol phosphate + 2-oxoglutarate = 3-(imidazol-4-yl)-2-oxopropyl phosphate + L-glutamate</text>
        <dbReference type="Rhea" id="RHEA:23744"/>
        <dbReference type="ChEBI" id="CHEBI:16810"/>
        <dbReference type="ChEBI" id="CHEBI:29985"/>
        <dbReference type="ChEBI" id="CHEBI:57766"/>
        <dbReference type="ChEBI" id="CHEBI:57980"/>
        <dbReference type="EC" id="2.6.1.9"/>
    </reaction>
</comment>
<organism evidence="13 14">
    <name type="scientific">Lachancea mirantina</name>
    <dbReference type="NCBI Taxonomy" id="1230905"/>
    <lineage>
        <taxon>Eukaryota</taxon>
        <taxon>Fungi</taxon>
        <taxon>Dikarya</taxon>
        <taxon>Ascomycota</taxon>
        <taxon>Saccharomycotina</taxon>
        <taxon>Saccharomycetes</taxon>
        <taxon>Saccharomycetales</taxon>
        <taxon>Saccharomycetaceae</taxon>
        <taxon>Lachancea</taxon>
    </lineage>
</organism>
<dbReference type="GO" id="GO:0000105">
    <property type="term" value="P:L-histidine biosynthetic process"/>
    <property type="evidence" value="ECO:0007669"/>
    <property type="project" value="UniProtKB-KW"/>
</dbReference>
<sequence>MTFDLSNIVRPKILGLEPYRCARDDFTEGVLLDANENAFGPTLEKKDVDTQLHRYPDPHQIEFKTRMAKFRNAESAFKGQDITPLTADNLCLGVGSDESIDAVMRACCVPGRDKILILPPTYGMYSICAEINDVEVVKCPLVVKDNSFDVDTNQILHLLTDDPLIKLVFITSPGNPTGAYIEPTRLEKIASQWQNGFVVVDEAYIDFCSRGGSAAPLVNKFPNIVVLQTLSKSFGLAGVRLGVTFASKEMSRVLNAMKAPYNISHLASEVALEAMQPENLASMKKNAEVISSERRRVLAELTALDGVQDHQVGGLDANFIMVRVNSGDNKIAKELYYKLATESGVVTRFRGSEYGCDGCLRITIGTPQENDLLIKEFKNILQILLQ</sequence>
<evidence type="ECO:0000259" key="12">
    <source>
        <dbReference type="Pfam" id="PF00155"/>
    </source>
</evidence>
<dbReference type="InterPro" id="IPR001917">
    <property type="entry name" value="Aminotrans_II_pyridoxalP_BS"/>
</dbReference>
<dbReference type="AlphaFoldDB" id="A0A1G4J4M2"/>
<dbReference type="FunFam" id="3.40.640.10:FF:000149">
    <property type="entry name" value="Histidinol-phosphate aminotransferase"/>
    <property type="match status" value="1"/>
</dbReference>
<dbReference type="CDD" id="cd00609">
    <property type="entry name" value="AAT_like"/>
    <property type="match status" value="1"/>
</dbReference>
<dbReference type="Proteomes" id="UP000191024">
    <property type="component" value="Chromosome C"/>
</dbReference>
<keyword evidence="7" id="KW-0808">Transferase</keyword>
<gene>
    <name evidence="13" type="ORF">LAMI_0C08020G</name>
</gene>
<dbReference type="InterPro" id="IPR015424">
    <property type="entry name" value="PyrdxlP-dep_Trfase"/>
</dbReference>
<reference evidence="14" key="1">
    <citation type="submission" date="2016-03" db="EMBL/GenBank/DDBJ databases">
        <authorList>
            <person name="Devillers H."/>
        </authorList>
    </citation>
    <scope>NUCLEOTIDE SEQUENCE [LARGE SCALE GENOMIC DNA]</scope>
</reference>
<comment type="pathway">
    <text evidence="2">Amino-acid biosynthesis; L-histidine biosynthesis; L-histidine from 5-phospho-alpha-D-ribose 1-diphosphate: step 7/9.</text>
</comment>
<dbReference type="Pfam" id="PF00155">
    <property type="entry name" value="Aminotran_1_2"/>
    <property type="match status" value="1"/>
</dbReference>
<dbReference type="OrthoDB" id="2015537at2759"/>
<dbReference type="NCBIfam" id="TIGR01141">
    <property type="entry name" value="hisC"/>
    <property type="match status" value="1"/>
</dbReference>
<keyword evidence="14" id="KW-1185">Reference proteome</keyword>
<evidence type="ECO:0000256" key="6">
    <source>
        <dbReference type="ARBA" id="ARBA00022605"/>
    </source>
</evidence>
<evidence type="ECO:0000256" key="7">
    <source>
        <dbReference type="ARBA" id="ARBA00022679"/>
    </source>
</evidence>
<evidence type="ECO:0000256" key="5">
    <source>
        <dbReference type="ARBA" id="ARBA00022576"/>
    </source>
</evidence>
<dbReference type="GO" id="GO:0030170">
    <property type="term" value="F:pyridoxal phosphate binding"/>
    <property type="evidence" value="ECO:0007669"/>
    <property type="project" value="InterPro"/>
</dbReference>
<dbReference type="InterPro" id="IPR015422">
    <property type="entry name" value="PyrdxlP-dep_Trfase_small"/>
</dbReference>
<keyword evidence="5" id="KW-0032">Aminotransferase</keyword>
<dbReference type="SUPFAM" id="SSF53383">
    <property type="entry name" value="PLP-dependent transferases"/>
    <property type="match status" value="1"/>
</dbReference>
<evidence type="ECO:0000256" key="10">
    <source>
        <dbReference type="ARBA" id="ARBA00030262"/>
    </source>
</evidence>
<comment type="cofactor">
    <cofactor evidence="1">
        <name>pyridoxal 5'-phosphate</name>
        <dbReference type="ChEBI" id="CHEBI:597326"/>
    </cofactor>
</comment>
<dbReference type="EC" id="2.6.1.9" evidence="4"/>
<evidence type="ECO:0000256" key="8">
    <source>
        <dbReference type="ARBA" id="ARBA00022898"/>
    </source>
</evidence>
<dbReference type="InterPro" id="IPR005861">
    <property type="entry name" value="HisP_aminotrans"/>
</dbReference>
<dbReference type="PANTHER" id="PTHR42885">
    <property type="entry name" value="HISTIDINOL-PHOSPHATE AMINOTRANSFERASE-RELATED"/>
    <property type="match status" value="1"/>
</dbReference>
<comment type="similarity">
    <text evidence="3">Belongs to the class-II pyridoxal-phosphate-dependent aminotransferase family.</text>
</comment>
<dbReference type="PANTHER" id="PTHR42885:SF2">
    <property type="entry name" value="HISTIDINOL-PHOSPHATE AMINOTRANSFERASE"/>
    <property type="match status" value="1"/>
</dbReference>
<accession>A0A1G4J4M2</accession>
<proteinExistence type="inferred from homology"/>
<dbReference type="GO" id="GO:0004400">
    <property type="term" value="F:histidinol-phosphate transaminase activity"/>
    <property type="evidence" value="ECO:0007669"/>
    <property type="project" value="UniProtKB-EC"/>
</dbReference>
<evidence type="ECO:0000256" key="11">
    <source>
        <dbReference type="ARBA" id="ARBA00047481"/>
    </source>
</evidence>
<dbReference type="STRING" id="1230905.A0A1G4J4M2"/>
<keyword evidence="9" id="KW-0368">Histidine biosynthesis</keyword>